<protein>
    <recommendedName>
        <fullName evidence="5">Angiopoietin-like protein 8</fullName>
    </recommendedName>
</protein>
<keyword evidence="4" id="KW-1185">Reference proteome</keyword>
<evidence type="ECO:0000313" key="3">
    <source>
        <dbReference type="EMBL" id="KAF5914363.1"/>
    </source>
</evidence>
<dbReference type="PANTHER" id="PTHR21463:SF0">
    <property type="entry name" value="ANGIOPOIETIN-LIKE PROTEIN 8"/>
    <property type="match status" value="1"/>
</dbReference>
<dbReference type="PANTHER" id="PTHR21463">
    <property type="entry name" value="ANGIOPOIETIN-LIKE PROTEIN 8"/>
    <property type="match status" value="1"/>
</dbReference>
<feature type="chain" id="PRO_5029764425" description="Angiopoietin-like protein 8" evidence="2">
    <location>
        <begin position="22"/>
        <end position="190"/>
    </location>
</feature>
<dbReference type="GO" id="GO:0005576">
    <property type="term" value="C:extracellular region"/>
    <property type="evidence" value="ECO:0007669"/>
    <property type="project" value="TreeGrafter"/>
</dbReference>
<dbReference type="GO" id="GO:0019216">
    <property type="term" value="P:regulation of lipid metabolic process"/>
    <property type="evidence" value="ECO:0007669"/>
    <property type="project" value="InterPro"/>
</dbReference>
<dbReference type="Proteomes" id="UP000551758">
    <property type="component" value="Unassembled WGS sequence"/>
</dbReference>
<evidence type="ECO:0000256" key="2">
    <source>
        <dbReference type="SAM" id="SignalP"/>
    </source>
</evidence>
<sequence length="190" mass="20992">MPVLVLCLLCALATVARPVSAAPVGGQELAQQEELILLSHGALQLGQALNSVYRTTETQLKEAGHSVGLYGGALGLLGQEVSRGRDVAQELRGSLLELQMEEDALQLQAEATAQELGEAAQGQQELWESLRRLEARLRGARLGHARQELEALKAHTDKQSHIMWVLTGHVQRQRQKMAAQERWLRQIQKR</sequence>
<name>A0A7J7EF91_DICBM</name>
<evidence type="ECO:0000256" key="1">
    <source>
        <dbReference type="SAM" id="Coils"/>
    </source>
</evidence>
<accession>A0A7J7EF91</accession>
<organism evidence="3 4">
    <name type="scientific">Diceros bicornis minor</name>
    <name type="common">South-central black rhinoceros</name>
    <dbReference type="NCBI Taxonomy" id="77932"/>
    <lineage>
        <taxon>Eukaryota</taxon>
        <taxon>Metazoa</taxon>
        <taxon>Chordata</taxon>
        <taxon>Craniata</taxon>
        <taxon>Vertebrata</taxon>
        <taxon>Euteleostomi</taxon>
        <taxon>Mammalia</taxon>
        <taxon>Eutheria</taxon>
        <taxon>Laurasiatheria</taxon>
        <taxon>Perissodactyla</taxon>
        <taxon>Rhinocerotidae</taxon>
        <taxon>Diceros</taxon>
    </lineage>
</organism>
<dbReference type="AlphaFoldDB" id="A0A7J7EF91"/>
<evidence type="ECO:0008006" key="5">
    <source>
        <dbReference type="Google" id="ProtNLM"/>
    </source>
</evidence>
<dbReference type="GO" id="GO:0070328">
    <property type="term" value="P:triglyceride homeostasis"/>
    <property type="evidence" value="ECO:0007669"/>
    <property type="project" value="InterPro"/>
</dbReference>
<gene>
    <name evidence="3" type="ORF">HPG69_000474</name>
</gene>
<keyword evidence="1" id="KW-0175">Coiled coil</keyword>
<keyword evidence="2" id="KW-0732">Signal</keyword>
<feature type="coiled-coil region" evidence="1">
    <location>
        <begin position="88"/>
        <end position="115"/>
    </location>
</feature>
<dbReference type="InterPro" id="IPR026614">
    <property type="entry name" value="ANGPTL8"/>
</dbReference>
<reference evidence="3 4" key="1">
    <citation type="journal article" date="2020" name="Mol. Biol. Evol.">
        <title>Interspecific Gene Flow and the Evolution of Specialization in Black and White Rhinoceros.</title>
        <authorList>
            <person name="Moodley Y."/>
            <person name="Westbury M.V."/>
            <person name="Russo I.M."/>
            <person name="Gopalakrishnan S."/>
            <person name="Rakotoarivelo A."/>
            <person name="Olsen R.A."/>
            <person name="Prost S."/>
            <person name="Tunstall T."/>
            <person name="Ryder O.A."/>
            <person name="Dalen L."/>
            <person name="Bruford M.W."/>
        </authorList>
    </citation>
    <scope>NUCLEOTIDE SEQUENCE [LARGE SCALE GENOMIC DNA]</scope>
    <source>
        <strain evidence="3">SBR-YM</strain>
        <tissue evidence="3">Skin</tissue>
    </source>
</reference>
<comment type="caution">
    <text evidence="3">The sequence shown here is derived from an EMBL/GenBank/DDBJ whole genome shotgun (WGS) entry which is preliminary data.</text>
</comment>
<evidence type="ECO:0000313" key="4">
    <source>
        <dbReference type="Proteomes" id="UP000551758"/>
    </source>
</evidence>
<dbReference type="EMBL" id="JACDTQ010003306">
    <property type="protein sequence ID" value="KAF5914363.1"/>
    <property type="molecule type" value="Genomic_DNA"/>
</dbReference>
<feature type="signal peptide" evidence="2">
    <location>
        <begin position="1"/>
        <end position="21"/>
    </location>
</feature>
<proteinExistence type="predicted"/>